<keyword evidence="2" id="KW-0813">Transport</keyword>
<feature type="domain" description="Cation/H+ exchanger transmembrane" evidence="9">
    <location>
        <begin position="11"/>
        <end position="390"/>
    </location>
</feature>
<evidence type="ECO:0000313" key="11">
    <source>
        <dbReference type="Proteomes" id="UP001369082"/>
    </source>
</evidence>
<feature type="transmembrane region" description="Helical" evidence="8">
    <location>
        <begin position="159"/>
        <end position="177"/>
    </location>
</feature>
<sequence>MEIGLLILLFSVSAYSMLAKKLSTTIITAPMVFLSMGFIISQFELINIGNAHETVYLIAEVSLVVLLFLDASQINLRRLKRQNTWPLRMLLIGLPLSILIGTGFAYLFFPEWPWPMLALIAAILAPTDAALGQAVVSNESVPINERQSLSVESGLNDGLALPIILFFASIVAMNAGPEKNEMSWLVFGFSQIFVGILVGALMGWSSGRLFLYVESKNISSSVYEGIGVLALTGTSYLMASLLGGNGFISAFIAGLAFGHIVKGHCRFIYQFTESEGQILIWTSFVIIGLGLLPSAIEHLTLPVAGYILVSIFIVRPLAIYLSLIGTKAKALTRVFMGFFGPRGLATALFALIISKDILGDYGHSILIVAINAVWMSTLIHGISAAPMANWYGAKIKLLKIKSRKFSKLKTIIK</sequence>
<evidence type="ECO:0000256" key="2">
    <source>
        <dbReference type="ARBA" id="ARBA00022448"/>
    </source>
</evidence>
<keyword evidence="4 8" id="KW-0812">Transmembrane</keyword>
<comment type="caution">
    <text evidence="10">The sequence shown here is derived from an EMBL/GenBank/DDBJ whole genome shotgun (WGS) entry which is preliminary data.</text>
</comment>
<dbReference type="PANTHER" id="PTHR32507:SF8">
    <property type="entry name" value="CNH1P"/>
    <property type="match status" value="1"/>
</dbReference>
<feature type="transmembrane region" description="Helical" evidence="8">
    <location>
        <begin position="335"/>
        <end position="353"/>
    </location>
</feature>
<keyword evidence="3" id="KW-0050">Antiport</keyword>
<keyword evidence="7 8" id="KW-0472">Membrane</keyword>
<feature type="transmembrane region" description="Helical" evidence="8">
    <location>
        <begin position="236"/>
        <end position="257"/>
    </location>
</feature>
<feature type="transmembrane region" description="Helical" evidence="8">
    <location>
        <begin position="24"/>
        <end position="43"/>
    </location>
</feature>
<feature type="transmembrane region" description="Helical" evidence="8">
    <location>
        <begin position="87"/>
        <end position="109"/>
    </location>
</feature>
<evidence type="ECO:0000256" key="1">
    <source>
        <dbReference type="ARBA" id="ARBA00004651"/>
    </source>
</evidence>
<dbReference type="RefSeq" id="WP_341595921.1">
    <property type="nucleotide sequence ID" value="NZ_JBAKAZ010000001.1"/>
</dbReference>
<evidence type="ECO:0000313" key="10">
    <source>
        <dbReference type="EMBL" id="MEL0627981.1"/>
    </source>
</evidence>
<dbReference type="Proteomes" id="UP001369082">
    <property type="component" value="Unassembled WGS sequence"/>
</dbReference>
<evidence type="ECO:0000256" key="6">
    <source>
        <dbReference type="ARBA" id="ARBA00023065"/>
    </source>
</evidence>
<gene>
    <name evidence="10" type="ORF">V6256_00045</name>
</gene>
<dbReference type="InterPro" id="IPR006153">
    <property type="entry name" value="Cation/H_exchanger_TM"/>
</dbReference>
<feature type="transmembrane region" description="Helical" evidence="8">
    <location>
        <begin position="278"/>
        <end position="296"/>
    </location>
</feature>
<keyword evidence="11" id="KW-1185">Reference proteome</keyword>
<evidence type="ECO:0000256" key="4">
    <source>
        <dbReference type="ARBA" id="ARBA00022692"/>
    </source>
</evidence>
<dbReference type="EMBL" id="JBAKAZ010000001">
    <property type="protein sequence ID" value="MEL0627981.1"/>
    <property type="molecule type" value="Genomic_DNA"/>
</dbReference>
<dbReference type="PANTHER" id="PTHR32507">
    <property type="entry name" value="NA(+)/H(+) ANTIPORTER 1"/>
    <property type="match status" value="1"/>
</dbReference>
<accession>A0ABU9GKZ6</accession>
<feature type="transmembrane region" description="Helical" evidence="8">
    <location>
        <begin position="365"/>
        <end position="391"/>
    </location>
</feature>
<evidence type="ECO:0000256" key="5">
    <source>
        <dbReference type="ARBA" id="ARBA00022989"/>
    </source>
</evidence>
<evidence type="ECO:0000256" key="7">
    <source>
        <dbReference type="ARBA" id="ARBA00023136"/>
    </source>
</evidence>
<organism evidence="10 11">
    <name type="scientific">Psychromonas aquatilis</name>
    <dbReference type="NCBI Taxonomy" id="2005072"/>
    <lineage>
        <taxon>Bacteria</taxon>
        <taxon>Pseudomonadati</taxon>
        <taxon>Pseudomonadota</taxon>
        <taxon>Gammaproteobacteria</taxon>
        <taxon>Alteromonadales</taxon>
        <taxon>Psychromonadaceae</taxon>
        <taxon>Psychromonas</taxon>
    </lineage>
</organism>
<feature type="transmembrane region" description="Helical" evidence="8">
    <location>
        <begin position="302"/>
        <end position="323"/>
    </location>
</feature>
<evidence type="ECO:0000256" key="8">
    <source>
        <dbReference type="SAM" id="Phobius"/>
    </source>
</evidence>
<reference evidence="10 11" key="1">
    <citation type="submission" date="2024-02" db="EMBL/GenBank/DDBJ databases">
        <title>Bacteria isolated from the canopy kelp, Nereocystis luetkeana.</title>
        <authorList>
            <person name="Pfister C.A."/>
            <person name="Younker I.T."/>
            <person name="Light S.H."/>
        </authorList>
    </citation>
    <scope>NUCLEOTIDE SEQUENCE [LARGE SCALE GENOMIC DNA]</scope>
    <source>
        <strain evidence="10 11">TI.1.05</strain>
    </source>
</reference>
<keyword evidence="6" id="KW-0406">Ion transport</keyword>
<comment type="subcellular location">
    <subcellularLocation>
        <location evidence="1">Cell membrane</location>
        <topology evidence="1">Multi-pass membrane protein</topology>
    </subcellularLocation>
</comment>
<protein>
    <submittedName>
        <fullName evidence="10">Cation:proton antiporter</fullName>
    </submittedName>
</protein>
<name>A0ABU9GKZ6_9GAMM</name>
<proteinExistence type="predicted"/>
<feature type="transmembrane region" description="Helical" evidence="8">
    <location>
        <begin position="184"/>
        <end position="204"/>
    </location>
</feature>
<keyword evidence="5 8" id="KW-1133">Transmembrane helix</keyword>
<evidence type="ECO:0000259" key="9">
    <source>
        <dbReference type="Pfam" id="PF00999"/>
    </source>
</evidence>
<dbReference type="Pfam" id="PF00999">
    <property type="entry name" value="Na_H_Exchanger"/>
    <property type="match status" value="1"/>
</dbReference>
<evidence type="ECO:0000256" key="3">
    <source>
        <dbReference type="ARBA" id="ARBA00022449"/>
    </source>
</evidence>